<feature type="region of interest" description="Disordered" evidence="1">
    <location>
        <begin position="1"/>
        <end position="71"/>
    </location>
</feature>
<feature type="compositionally biased region" description="Basic residues" evidence="1">
    <location>
        <begin position="53"/>
        <end position="65"/>
    </location>
</feature>
<accession>A0A221SW28</accession>
<protein>
    <submittedName>
        <fullName evidence="2">Uncharacterized protein</fullName>
    </submittedName>
</protein>
<sequence length="71" mass="7418">MRAGPRPPAASPARPGPFPARWGSGDRSRPASGGCTPPGRPGRAGTSRWAAVRARRPRPSPRRRPVGGARS</sequence>
<dbReference type="KEGG" id="dfc:DFI_07320"/>
<gene>
    <name evidence="2" type="ORF">DFI_07320</name>
</gene>
<dbReference type="Proteomes" id="UP000259030">
    <property type="component" value="Chromosome"/>
</dbReference>
<proteinExistence type="predicted"/>
<evidence type="ECO:0000313" key="3">
    <source>
        <dbReference type="Proteomes" id="UP000259030"/>
    </source>
</evidence>
<evidence type="ECO:0000313" key="2">
    <source>
        <dbReference type="EMBL" id="ASN80838.1"/>
    </source>
</evidence>
<keyword evidence="3" id="KW-1185">Reference proteome</keyword>
<dbReference type="AlphaFoldDB" id="A0A221SW28"/>
<evidence type="ECO:0000256" key="1">
    <source>
        <dbReference type="SAM" id="MobiDB-lite"/>
    </source>
</evidence>
<feature type="compositionally biased region" description="Pro residues" evidence="1">
    <location>
        <begin position="1"/>
        <end position="18"/>
    </location>
</feature>
<name>A0A221SW28_9DEIO</name>
<organism evidence="2 3">
    <name type="scientific">Deinococcus ficus</name>
    <dbReference type="NCBI Taxonomy" id="317577"/>
    <lineage>
        <taxon>Bacteria</taxon>
        <taxon>Thermotogati</taxon>
        <taxon>Deinococcota</taxon>
        <taxon>Deinococci</taxon>
        <taxon>Deinococcales</taxon>
        <taxon>Deinococcaceae</taxon>
        <taxon>Deinococcus</taxon>
    </lineage>
</organism>
<reference evidence="2 3" key="1">
    <citation type="submission" date="2017-05" db="EMBL/GenBank/DDBJ databases">
        <title>The complete genome sequence of Deinococcus ficus isolated from the rhizosphere of the Ficus religiosa L. in Taiwan.</title>
        <authorList>
            <person name="Wu K.-M."/>
            <person name="Liao T.-L."/>
            <person name="Liu Y.-M."/>
            <person name="Young C.-C."/>
            <person name="Tsai S.-F."/>
        </authorList>
    </citation>
    <scope>NUCLEOTIDE SEQUENCE [LARGE SCALE GENOMIC DNA]</scope>
    <source>
        <strain evidence="2 3">CC-FR2-10</strain>
    </source>
</reference>
<dbReference type="EMBL" id="CP021081">
    <property type="protein sequence ID" value="ASN80838.1"/>
    <property type="molecule type" value="Genomic_DNA"/>
</dbReference>